<proteinExistence type="predicted"/>
<organism evidence="2 3">
    <name type="scientific">Microbacterium terrae</name>
    <dbReference type="NCBI Taxonomy" id="69369"/>
    <lineage>
        <taxon>Bacteria</taxon>
        <taxon>Bacillati</taxon>
        <taxon>Actinomycetota</taxon>
        <taxon>Actinomycetes</taxon>
        <taxon>Micrococcales</taxon>
        <taxon>Microbacteriaceae</taxon>
        <taxon>Microbacterium</taxon>
    </lineage>
</organism>
<evidence type="ECO:0008006" key="4">
    <source>
        <dbReference type="Google" id="ProtNLM"/>
    </source>
</evidence>
<dbReference type="Proteomes" id="UP000033956">
    <property type="component" value="Unassembled WGS sequence"/>
</dbReference>
<feature type="transmembrane region" description="Helical" evidence="1">
    <location>
        <begin position="322"/>
        <end position="341"/>
    </location>
</feature>
<feature type="transmembrane region" description="Helical" evidence="1">
    <location>
        <begin position="356"/>
        <end position="377"/>
    </location>
</feature>
<keyword evidence="1" id="KW-0472">Membrane</keyword>
<evidence type="ECO:0000313" key="3">
    <source>
        <dbReference type="Proteomes" id="UP000033956"/>
    </source>
</evidence>
<dbReference type="PATRIC" id="fig|92835.4.peg.39"/>
<protein>
    <recommendedName>
        <fullName evidence="4">DUF4153 domain-containing protein</fullName>
    </recommendedName>
</protein>
<feature type="transmembrane region" description="Helical" evidence="1">
    <location>
        <begin position="92"/>
        <end position="111"/>
    </location>
</feature>
<dbReference type="AlphaFoldDB" id="A0A0M2HN23"/>
<accession>A0A0M2HN23</accession>
<feature type="transmembrane region" description="Helical" evidence="1">
    <location>
        <begin position="184"/>
        <end position="204"/>
    </location>
</feature>
<name>A0A0M2HN23_9MICO</name>
<feature type="transmembrane region" description="Helical" evidence="1">
    <location>
        <begin position="224"/>
        <end position="247"/>
    </location>
</feature>
<dbReference type="EMBL" id="JYIZ01000011">
    <property type="protein sequence ID" value="KJL45858.1"/>
    <property type="molecule type" value="Genomic_DNA"/>
</dbReference>
<feature type="transmembrane region" description="Helical" evidence="1">
    <location>
        <begin position="154"/>
        <end position="177"/>
    </location>
</feature>
<gene>
    <name evidence="2" type="ORF">RS81_00036</name>
</gene>
<keyword evidence="3" id="KW-1185">Reference proteome</keyword>
<reference evidence="2 3" key="1">
    <citation type="submission" date="2015-02" db="EMBL/GenBank/DDBJ databases">
        <title>Draft genome sequences of ten Microbacterium spp. with emphasis on heavy metal contaminated environments.</title>
        <authorList>
            <person name="Corretto E."/>
        </authorList>
    </citation>
    <scope>NUCLEOTIDE SEQUENCE [LARGE SCALE GENOMIC DNA]</scope>
    <source>
        <strain evidence="2 3">DSM 12510</strain>
    </source>
</reference>
<dbReference type="RefSeq" id="WP_045274054.1">
    <property type="nucleotide sequence ID" value="NZ_BAAAUP010000011.1"/>
</dbReference>
<dbReference type="NCBIfam" id="NF038403">
    <property type="entry name" value="perm_prefix_1"/>
    <property type="match status" value="1"/>
</dbReference>
<feature type="transmembrane region" description="Helical" evidence="1">
    <location>
        <begin position="123"/>
        <end position="148"/>
    </location>
</feature>
<dbReference type="OrthoDB" id="637094at2"/>
<sequence length="451" mass="47784">MADFSLDAAVAEWRSSVAAQRAIAPADVDELEAHLRERIDALTGSGLADDEAFLIALKRLGAVDDLSQEYAREHTERLWKQLVGAPARPSGSSGLALALGFAFLAGILVKIPTLFDAPGAEQFFGGGPAAFSASISLVLACLAGYFAVVRRAPLLGVVAATVGFVAITTANLVYPFVAGGMTEMLAIVHAPIALWLLLGIVFAAGAWRNAATRMDFIRFTGEWAVYYALIALGGAVLVALTIALFSAIGVDAARFAQDWMIPCGAAGAVLVAAWLVEAKQAVIENIAPVLTRAFTPLFTALMVALIVVGLLQGGLGEVDRNLLILFDITLLIVLGLVLYAMSARDPLAPPSWFERLQLVLLATAVAVDLIVLVAMLTRIGEFGLTANKAASLGLNVILLVNLVVAIVLQTRFVVGRTPFATLERWQTAYLPVYLAWAVVVVLVFPPLFTYA</sequence>
<feature type="transmembrane region" description="Helical" evidence="1">
    <location>
        <begin position="259"/>
        <end position="276"/>
    </location>
</feature>
<comment type="caution">
    <text evidence="2">The sequence shown here is derived from an EMBL/GenBank/DDBJ whole genome shotgun (WGS) entry which is preliminary data.</text>
</comment>
<dbReference type="InterPro" id="IPR047928">
    <property type="entry name" value="Perm_prefix_1"/>
</dbReference>
<feature type="transmembrane region" description="Helical" evidence="1">
    <location>
        <begin position="389"/>
        <end position="408"/>
    </location>
</feature>
<keyword evidence="1" id="KW-0812">Transmembrane</keyword>
<evidence type="ECO:0000313" key="2">
    <source>
        <dbReference type="EMBL" id="KJL45858.1"/>
    </source>
</evidence>
<dbReference type="STRING" id="92835.RS81_00036"/>
<evidence type="ECO:0000256" key="1">
    <source>
        <dbReference type="SAM" id="Phobius"/>
    </source>
</evidence>
<feature type="transmembrane region" description="Helical" evidence="1">
    <location>
        <begin position="296"/>
        <end position="315"/>
    </location>
</feature>
<keyword evidence="1" id="KW-1133">Transmembrane helix</keyword>
<feature type="transmembrane region" description="Helical" evidence="1">
    <location>
        <begin position="428"/>
        <end position="448"/>
    </location>
</feature>